<gene>
    <name evidence="4" type="ORF">ACFQ4B_17145</name>
</gene>
<evidence type="ECO:0000256" key="1">
    <source>
        <dbReference type="SAM" id="MobiDB-lite"/>
    </source>
</evidence>
<dbReference type="InterPro" id="IPR053150">
    <property type="entry name" value="Teicoplanin_resist-assoc"/>
</dbReference>
<organism evidence="4 5">
    <name type="scientific">Paenibacillus vulneris</name>
    <dbReference type="NCBI Taxonomy" id="1133364"/>
    <lineage>
        <taxon>Bacteria</taxon>
        <taxon>Bacillati</taxon>
        <taxon>Bacillota</taxon>
        <taxon>Bacilli</taxon>
        <taxon>Bacillales</taxon>
        <taxon>Paenibacillaceae</taxon>
        <taxon>Paenibacillus</taxon>
    </lineage>
</organism>
<keyword evidence="2" id="KW-0812">Transmembrane</keyword>
<feature type="region of interest" description="Disordered" evidence="1">
    <location>
        <begin position="168"/>
        <end position="192"/>
    </location>
</feature>
<feature type="domain" description="VanZ-like" evidence="3">
    <location>
        <begin position="48"/>
        <end position="160"/>
    </location>
</feature>
<dbReference type="PANTHER" id="PTHR36834">
    <property type="entry name" value="MEMBRANE PROTEIN-RELATED"/>
    <property type="match status" value="1"/>
</dbReference>
<keyword evidence="2" id="KW-0472">Membrane</keyword>
<dbReference type="Proteomes" id="UP001597180">
    <property type="component" value="Unassembled WGS sequence"/>
</dbReference>
<feature type="transmembrane region" description="Helical" evidence="2">
    <location>
        <begin position="112"/>
        <end position="137"/>
    </location>
</feature>
<evidence type="ECO:0000256" key="2">
    <source>
        <dbReference type="SAM" id="Phobius"/>
    </source>
</evidence>
<dbReference type="EMBL" id="JBHTLU010000019">
    <property type="protein sequence ID" value="MFD1221847.1"/>
    <property type="molecule type" value="Genomic_DNA"/>
</dbReference>
<feature type="transmembrane region" description="Helical" evidence="2">
    <location>
        <begin position="12"/>
        <end position="29"/>
    </location>
</feature>
<dbReference type="PANTHER" id="PTHR36834:SF1">
    <property type="entry name" value="INTEGRAL MEMBRANE PROTEIN"/>
    <property type="match status" value="1"/>
</dbReference>
<comment type="caution">
    <text evidence="4">The sequence shown here is derived from an EMBL/GenBank/DDBJ whole genome shotgun (WGS) entry which is preliminary data.</text>
</comment>
<reference evidence="5" key="1">
    <citation type="journal article" date="2019" name="Int. J. Syst. Evol. Microbiol.">
        <title>The Global Catalogue of Microorganisms (GCM) 10K type strain sequencing project: providing services to taxonomists for standard genome sequencing and annotation.</title>
        <authorList>
            <consortium name="The Broad Institute Genomics Platform"/>
            <consortium name="The Broad Institute Genome Sequencing Center for Infectious Disease"/>
            <person name="Wu L."/>
            <person name="Ma J."/>
        </authorList>
    </citation>
    <scope>NUCLEOTIDE SEQUENCE [LARGE SCALE GENOMIC DNA]</scope>
    <source>
        <strain evidence="5">CCUG 53270</strain>
    </source>
</reference>
<evidence type="ECO:0000259" key="3">
    <source>
        <dbReference type="Pfam" id="PF04892"/>
    </source>
</evidence>
<sequence>MRSFHPGKNIVLPAVFAVYLYLLTKAILFKLGPLELDYLIDRFKHNWENPRDIIKRYEASGNIIPFKEITQDLKQPIDFLQFPPDNLIGNIEVFIPFGLMAPLYFRRCCRSWAGMLMTSLLWSGSFEMIQLLLSIGTFDVDDMILNVTGGMIGYTVFRICNLRRKPKEAQAAKAKSKSPLRRQPNGQGEGAG</sequence>
<name>A0ABW3ULJ8_9BACL</name>
<dbReference type="RefSeq" id="WP_345586059.1">
    <property type="nucleotide sequence ID" value="NZ_BAABJG010000003.1"/>
</dbReference>
<evidence type="ECO:0000313" key="4">
    <source>
        <dbReference type="EMBL" id="MFD1221847.1"/>
    </source>
</evidence>
<proteinExistence type="predicted"/>
<dbReference type="InterPro" id="IPR006976">
    <property type="entry name" value="VanZ-like"/>
</dbReference>
<accession>A0ABW3ULJ8</accession>
<evidence type="ECO:0000313" key="5">
    <source>
        <dbReference type="Proteomes" id="UP001597180"/>
    </source>
</evidence>
<keyword evidence="2" id="KW-1133">Transmembrane helix</keyword>
<dbReference type="Pfam" id="PF04892">
    <property type="entry name" value="VanZ"/>
    <property type="match status" value="1"/>
</dbReference>
<keyword evidence="5" id="KW-1185">Reference proteome</keyword>
<feature type="transmembrane region" description="Helical" evidence="2">
    <location>
        <begin position="143"/>
        <end position="160"/>
    </location>
</feature>
<protein>
    <submittedName>
        <fullName evidence="4">VanZ family protein</fullName>
    </submittedName>
</protein>